<dbReference type="Gene3D" id="4.10.240.10">
    <property type="entry name" value="Zn(2)-C6 fungal-type DNA-binding domain"/>
    <property type="match status" value="1"/>
</dbReference>
<dbReference type="Pfam" id="PF00172">
    <property type="entry name" value="Zn_clus"/>
    <property type="match status" value="1"/>
</dbReference>
<dbReference type="GO" id="GO:0000978">
    <property type="term" value="F:RNA polymerase II cis-regulatory region sequence-specific DNA binding"/>
    <property type="evidence" value="ECO:0007669"/>
    <property type="project" value="TreeGrafter"/>
</dbReference>
<comment type="caution">
    <text evidence="7">The sequence shown here is derived from an EMBL/GenBank/DDBJ whole genome shotgun (WGS) entry which is preliminary data.</text>
</comment>
<sequence>MPRRPVKPEDRQRVARACDQCKASKKRCNGSQPCDACGKKGSSEACHYTRGRRLHPLPQRRSTTSQDVGVDDFSYSRNRSSVGESMVSPMSSWNVHGQNVRSSGSVVSDGIDLEDNDEPEDGFEDETQTYSSEGIDQPPLMLSSVNGEKVFVGNTAAISFLRFLQKMLERHVGPSGFTVAEDSHKLFEADTVDVDPNSVYDSLSIDDKSAFIQVFLDASSGLLDLYSWEDVFRLLGSHEPISPNVIQPTSQRLSSLQTASLYLMIAIGAQCRQSVDDATWAARLFSYARKLALEGMLADPSLDLVRTFLLMAFYMFGACRRNAAFMYLGVASKAADILGLHSSAQYKHLPQEARNARLRTAKSLRVFDVICNSILGRPSSTLSAPTGHTIYVTDGSDINPEVSYRTLALGALYEVSAILNEAVTESAEVGLNIEATEAFVLALRQRSRTFPPILRHHVNENNFETRHITVGNVHVAGSYYFSVILVTRHCLIRHVVPLLSGQARNSPQQAQGSKSATTEHTKVAHLADACIDAASLMAQMCHQVMKSGMLVGNMCILKAWIFATGLVLGFSLLVENGPSFAQKRAAFLKSLHVLGELKRMSPQAEQYYNILMSFHQSIKSYREQLDREKQASRPTLVDRVFLTDFSSGMDDAEYIATQLPVPDTTLLEPSLAEWPIALDQMGAAANDVGSIDPALMGDNDIIMRMLWDVDRYAGAYLNPVLPDVEMGLDCSMQVGGPLA</sequence>
<keyword evidence="8" id="KW-1185">Reference proteome</keyword>
<dbReference type="Proteomes" id="UP000756921">
    <property type="component" value="Unassembled WGS sequence"/>
</dbReference>
<keyword evidence="3" id="KW-0804">Transcription</keyword>
<evidence type="ECO:0000256" key="2">
    <source>
        <dbReference type="ARBA" id="ARBA00023015"/>
    </source>
</evidence>
<organism evidence="7 8">
    <name type="scientific">Paraphaeosphaeria minitans</name>
    <dbReference type="NCBI Taxonomy" id="565426"/>
    <lineage>
        <taxon>Eukaryota</taxon>
        <taxon>Fungi</taxon>
        <taxon>Dikarya</taxon>
        <taxon>Ascomycota</taxon>
        <taxon>Pezizomycotina</taxon>
        <taxon>Dothideomycetes</taxon>
        <taxon>Pleosporomycetidae</taxon>
        <taxon>Pleosporales</taxon>
        <taxon>Massarineae</taxon>
        <taxon>Didymosphaeriaceae</taxon>
        <taxon>Paraphaeosphaeria</taxon>
    </lineage>
</organism>
<keyword evidence="2" id="KW-0805">Transcription regulation</keyword>
<evidence type="ECO:0000256" key="4">
    <source>
        <dbReference type="ARBA" id="ARBA00023242"/>
    </source>
</evidence>
<evidence type="ECO:0000313" key="8">
    <source>
        <dbReference type="Proteomes" id="UP000756921"/>
    </source>
</evidence>
<dbReference type="SMART" id="SM00066">
    <property type="entry name" value="GAL4"/>
    <property type="match status" value="1"/>
</dbReference>
<evidence type="ECO:0000259" key="6">
    <source>
        <dbReference type="PROSITE" id="PS50048"/>
    </source>
</evidence>
<feature type="domain" description="Zn(2)-C6 fungal-type" evidence="6">
    <location>
        <begin position="17"/>
        <end position="48"/>
    </location>
</feature>
<dbReference type="InterPro" id="IPR007219">
    <property type="entry name" value="XnlR_reg_dom"/>
</dbReference>
<dbReference type="CDD" id="cd00067">
    <property type="entry name" value="GAL4"/>
    <property type="match status" value="1"/>
</dbReference>
<dbReference type="OrthoDB" id="4064873at2759"/>
<feature type="region of interest" description="Disordered" evidence="5">
    <location>
        <begin position="25"/>
        <end position="76"/>
    </location>
</feature>
<dbReference type="InterPro" id="IPR051127">
    <property type="entry name" value="Fungal_SecMet_Regulators"/>
</dbReference>
<feature type="region of interest" description="Disordered" evidence="5">
    <location>
        <begin position="115"/>
        <end position="137"/>
    </location>
</feature>
<evidence type="ECO:0000256" key="3">
    <source>
        <dbReference type="ARBA" id="ARBA00023163"/>
    </source>
</evidence>
<dbReference type="SUPFAM" id="SSF57701">
    <property type="entry name" value="Zn2/Cys6 DNA-binding domain"/>
    <property type="match status" value="1"/>
</dbReference>
<gene>
    <name evidence="7" type="ORF">PMIN01_02434</name>
</gene>
<dbReference type="EMBL" id="WJXW01000002">
    <property type="protein sequence ID" value="KAF9739800.1"/>
    <property type="molecule type" value="Genomic_DNA"/>
</dbReference>
<dbReference type="PANTHER" id="PTHR47424:SF9">
    <property type="entry name" value="TAH-2"/>
    <property type="match status" value="1"/>
</dbReference>
<evidence type="ECO:0000313" key="7">
    <source>
        <dbReference type="EMBL" id="KAF9739800.1"/>
    </source>
</evidence>
<dbReference type="PANTHER" id="PTHR47424">
    <property type="entry name" value="REGULATORY PROTEIN GAL4"/>
    <property type="match status" value="1"/>
</dbReference>
<dbReference type="PROSITE" id="PS00463">
    <property type="entry name" value="ZN2_CY6_FUNGAL_1"/>
    <property type="match status" value="1"/>
</dbReference>
<accession>A0A9P6GRG7</accession>
<dbReference type="AlphaFoldDB" id="A0A9P6GRG7"/>
<keyword evidence="4" id="KW-0539">Nucleus</keyword>
<dbReference type="CDD" id="cd12148">
    <property type="entry name" value="fungal_TF_MHR"/>
    <property type="match status" value="1"/>
</dbReference>
<dbReference type="InterPro" id="IPR001138">
    <property type="entry name" value="Zn2Cys6_DnaBD"/>
</dbReference>
<dbReference type="GO" id="GO:0005634">
    <property type="term" value="C:nucleus"/>
    <property type="evidence" value="ECO:0007669"/>
    <property type="project" value="TreeGrafter"/>
</dbReference>
<dbReference type="InterPro" id="IPR036864">
    <property type="entry name" value="Zn2-C6_fun-type_DNA-bd_sf"/>
</dbReference>
<proteinExistence type="predicted"/>
<protein>
    <submittedName>
        <fullName evidence="7">C6 transcription factor</fullName>
    </submittedName>
</protein>
<dbReference type="GO" id="GO:0008270">
    <property type="term" value="F:zinc ion binding"/>
    <property type="evidence" value="ECO:0007669"/>
    <property type="project" value="InterPro"/>
</dbReference>
<dbReference type="Pfam" id="PF04082">
    <property type="entry name" value="Fungal_trans"/>
    <property type="match status" value="1"/>
</dbReference>
<name>A0A9P6GRG7_9PLEO</name>
<evidence type="ECO:0000256" key="1">
    <source>
        <dbReference type="ARBA" id="ARBA00022723"/>
    </source>
</evidence>
<dbReference type="PROSITE" id="PS50048">
    <property type="entry name" value="ZN2_CY6_FUNGAL_2"/>
    <property type="match status" value="1"/>
</dbReference>
<dbReference type="GO" id="GO:0000435">
    <property type="term" value="P:positive regulation of transcription from RNA polymerase II promoter by galactose"/>
    <property type="evidence" value="ECO:0007669"/>
    <property type="project" value="TreeGrafter"/>
</dbReference>
<feature type="compositionally biased region" description="Acidic residues" evidence="5">
    <location>
        <begin position="115"/>
        <end position="127"/>
    </location>
</feature>
<keyword evidence="1" id="KW-0479">Metal-binding</keyword>
<dbReference type="GO" id="GO:0000981">
    <property type="term" value="F:DNA-binding transcription factor activity, RNA polymerase II-specific"/>
    <property type="evidence" value="ECO:0007669"/>
    <property type="project" value="InterPro"/>
</dbReference>
<reference evidence="7" key="1">
    <citation type="journal article" date="2020" name="Mol. Plant Microbe Interact.">
        <title>Genome Sequence of the Biocontrol Agent Coniothyrium minitans strain Conio (IMI 134523).</title>
        <authorList>
            <person name="Patel D."/>
            <person name="Shittu T.A."/>
            <person name="Baroncelli R."/>
            <person name="Muthumeenakshi S."/>
            <person name="Osborne T.H."/>
            <person name="Janganan T.K."/>
            <person name="Sreenivasaprasad S."/>
        </authorList>
    </citation>
    <scope>NUCLEOTIDE SEQUENCE</scope>
    <source>
        <strain evidence="7">Conio</strain>
    </source>
</reference>
<dbReference type="GO" id="GO:0006351">
    <property type="term" value="P:DNA-templated transcription"/>
    <property type="evidence" value="ECO:0007669"/>
    <property type="project" value="InterPro"/>
</dbReference>
<evidence type="ECO:0000256" key="5">
    <source>
        <dbReference type="SAM" id="MobiDB-lite"/>
    </source>
</evidence>